<evidence type="ECO:0000256" key="2">
    <source>
        <dbReference type="SAM" id="MobiDB-lite"/>
    </source>
</evidence>
<dbReference type="EMBL" id="JAKRKC020000002">
    <property type="protein sequence ID" value="MCK2219689.1"/>
    <property type="molecule type" value="Genomic_DNA"/>
</dbReference>
<feature type="domain" description="DUF4352" evidence="4">
    <location>
        <begin position="130"/>
        <end position="233"/>
    </location>
</feature>
<evidence type="ECO:0000313" key="5">
    <source>
        <dbReference type="EMBL" id="MCK2219689.1"/>
    </source>
</evidence>
<sequence length="248" mass="26093">MGYPPQPQDPYGQQPPYGSGPQHPQQSYGSGPQRPYGYGYQQPKPPPPKRSNTGLIVLLAVGIPLLLLGGCAAIVAILGDSTSRDRIVTQPDSPNAVPSKQTSAPPSPAEPSTANVGGAITLEGFEGVKMSVTLTKLVDPATAGQYTTAKAGHRLVAVQLTLKNIGQAVYSDSPTNGAYLIDADDQQYSSSYQDVREGQSFGGQATINTGDSRKGVIVFEVPKNAKLSKFQFGLNSGFADQKGEWTLS</sequence>
<evidence type="ECO:0000256" key="1">
    <source>
        <dbReference type="ARBA" id="ARBA00022729"/>
    </source>
</evidence>
<evidence type="ECO:0000313" key="6">
    <source>
        <dbReference type="Proteomes" id="UP001317259"/>
    </source>
</evidence>
<feature type="transmembrane region" description="Helical" evidence="3">
    <location>
        <begin position="55"/>
        <end position="78"/>
    </location>
</feature>
<proteinExistence type="predicted"/>
<evidence type="ECO:0000259" key="4">
    <source>
        <dbReference type="Pfam" id="PF11611"/>
    </source>
</evidence>
<keyword evidence="6" id="KW-1185">Reference proteome</keyword>
<keyword evidence="3" id="KW-1133">Transmembrane helix</keyword>
<dbReference type="Pfam" id="PF11611">
    <property type="entry name" value="DUF4352"/>
    <property type="match status" value="1"/>
</dbReference>
<dbReference type="RefSeq" id="WP_242375212.1">
    <property type="nucleotide sequence ID" value="NZ_JAKRKC020000002.1"/>
</dbReference>
<name>A0ABT0G5A8_9ACTN</name>
<protein>
    <submittedName>
        <fullName evidence="5">DUF4352 domain-containing protein</fullName>
    </submittedName>
</protein>
<dbReference type="InterPro" id="IPR029051">
    <property type="entry name" value="DUF4352"/>
</dbReference>
<gene>
    <name evidence="5" type="ORF">MF672_038725</name>
</gene>
<dbReference type="Gene3D" id="2.60.40.1240">
    <property type="match status" value="1"/>
</dbReference>
<dbReference type="Proteomes" id="UP001317259">
    <property type="component" value="Unassembled WGS sequence"/>
</dbReference>
<keyword evidence="3" id="KW-0812">Transmembrane</keyword>
<comment type="caution">
    <text evidence="5">The sequence shown here is derived from an EMBL/GenBank/DDBJ whole genome shotgun (WGS) entry which is preliminary data.</text>
</comment>
<reference evidence="5 6" key="1">
    <citation type="submission" date="2022-04" db="EMBL/GenBank/DDBJ databases">
        <title>Genome draft of Actinomadura sp. ATCC 31491.</title>
        <authorList>
            <person name="Shi X."/>
            <person name="Du Y."/>
        </authorList>
    </citation>
    <scope>NUCLEOTIDE SEQUENCE [LARGE SCALE GENOMIC DNA]</scope>
    <source>
        <strain evidence="5 6">ATCC 31491</strain>
    </source>
</reference>
<feature type="compositionally biased region" description="Polar residues" evidence="2">
    <location>
        <begin position="90"/>
        <end position="101"/>
    </location>
</feature>
<accession>A0ABT0G5A8</accession>
<dbReference type="InterPro" id="IPR029050">
    <property type="entry name" value="Immunoprotect_excell_Ig-like"/>
</dbReference>
<feature type="region of interest" description="Disordered" evidence="2">
    <location>
        <begin position="1"/>
        <end position="49"/>
    </location>
</feature>
<evidence type="ECO:0000256" key="3">
    <source>
        <dbReference type="SAM" id="Phobius"/>
    </source>
</evidence>
<organism evidence="5 6">
    <name type="scientific">Actinomadura luzonensis</name>
    <dbReference type="NCBI Taxonomy" id="2805427"/>
    <lineage>
        <taxon>Bacteria</taxon>
        <taxon>Bacillati</taxon>
        <taxon>Actinomycetota</taxon>
        <taxon>Actinomycetes</taxon>
        <taxon>Streptosporangiales</taxon>
        <taxon>Thermomonosporaceae</taxon>
        <taxon>Actinomadura</taxon>
    </lineage>
</organism>
<feature type="compositionally biased region" description="Low complexity" evidence="2">
    <location>
        <begin position="9"/>
        <end position="42"/>
    </location>
</feature>
<keyword evidence="1" id="KW-0732">Signal</keyword>
<keyword evidence="3" id="KW-0472">Membrane</keyword>
<feature type="region of interest" description="Disordered" evidence="2">
    <location>
        <begin position="86"/>
        <end position="116"/>
    </location>
</feature>